<dbReference type="OrthoDB" id="21449at2759"/>
<keyword evidence="1 2" id="KW-0103">Bromodomain</keyword>
<dbReference type="PROSITE" id="PS50014">
    <property type="entry name" value="BROMODOMAIN_2"/>
    <property type="match status" value="1"/>
</dbReference>
<evidence type="ECO:0000259" key="4">
    <source>
        <dbReference type="PROSITE" id="PS50014"/>
    </source>
</evidence>
<feature type="compositionally biased region" description="Low complexity" evidence="3">
    <location>
        <begin position="406"/>
        <end position="415"/>
    </location>
</feature>
<dbReference type="EMBL" id="RSCD01000005">
    <property type="protein sequence ID" value="RSH92867.1"/>
    <property type="molecule type" value="Genomic_DNA"/>
</dbReference>
<evidence type="ECO:0000256" key="1">
    <source>
        <dbReference type="ARBA" id="ARBA00023117"/>
    </source>
</evidence>
<reference evidence="5 6" key="1">
    <citation type="submission" date="2018-11" db="EMBL/GenBank/DDBJ databases">
        <title>Genome sequence of Saitozyma podzolica DSM 27192.</title>
        <authorList>
            <person name="Aliyu H."/>
            <person name="Gorte O."/>
            <person name="Ochsenreither K."/>
        </authorList>
    </citation>
    <scope>NUCLEOTIDE SEQUENCE [LARGE SCALE GENOMIC DNA]</scope>
    <source>
        <strain evidence="5 6">DSM 27192</strain>
    </source>
</reference>
<protein>
    <recommendedName>
        <fullName evidence="4">Bromo domain-containing protein</fullName>
    </recommendedName>
</protein>
<feature type="compositionally biased region" description="Low complexity" evidence="3">
    <location>
        <begin position="7"/>
        <end position="43"/>
    </location>
</feature>
<dbReference type="Gene3D" id="1.20.920.10">
    <property type="entry name" value="Bromodomain-like"/>
    <property type="match status" value="1"/>
</dbReference>
<dbReference type="InterPro" id="IPR036427">
    <property type="entry name" value="Bromodomain-like_sf"/>
</dbReference>
<evidence type="ECO:0000313" key="6">
    <source>
        <dbReference type="Proteomes" id="UP000279259"/>
    </source>
</evidence>
<dbReference type="STRING" id="1890683.A0A427YP73"/>
<feature type="region of interest" description="Disordered" evidence="3">
    <location>
        <begin position="396"/>
        <end position="422"/>
    </location>
</feature>
<dbReference type="Proteomes" id="UP000279259">
    <property type="component" value="Unassembled WGS sequence"/>
</dbReference>
<feature type="region of interest" description="Disordered" evidence="3">
    <location>
        <begin position="748"/>
        <end position="770"/>
    </location>
</feature>
<sequence length="1024" mass="109235">MPIKLKLSLSGPSGAAGAGATPSTPQAGPSSNPASGPGSIPSSRKGKTKATAESLLSELPATPSAPGTKSKGGKAKVSKVQGTGSTGPIIKVKPPIPPPVSTGSSAVAGGEWPNGDGDQVPSSTESSSPYPLPPTFVHPADTPTHPASGPSGPSGPSTPSTPAASSSTPLKRPSKSKPRPSKSSRPVGRPRKSVIPPHVLSASSTPKVPPTPLPSTPTPSADRSHDPQSVKLEPGEDDDEADPLAEPLSPSINTPEANQTPYSAGTPGEGVNTPVGRGRTGAKWQRVKKPLKDLLNKIMAELRRKDEYALFEEPVQVEDFPGYLEIVGGEDKMMDLGTMQLKVDSGEYRSVDEIEADLRTLVAAAQAFNPPGTIPYNSAGRLLTHGLKHVDRARPLVRTPTPSPTRPSGSESGTPWRGRSMFSGREMTVGTDDGGYRNIEITPQNHIPEEMLSLPPNSLEALAVGWNLTGGKRVYAKRIIRGREKFVGKWRNWDYDGTRDIAEMEDVQEVFSDWRTTQGVRRMVDWMGLRKDGEWWDWGGYGGPFGQPPVPFTPFPKKPSLRTRELTTSEWGVYPQIEAEMAFLSRRTGIKDDVELLSEHLRPTQSRQPKGPPPLPNFVNMYEQAPGKTAEDWLHDVCTGDPRGEAYIRSVETFVKGAMDGAAQRRAAETGTGTGANADESAGLRIATVGIKREGGEERGHEEALSLDEFVRHHYLSGVFSSGAPQIVRETLFKLSQILRNSNIERAEPAKPAEPADHAEPAPTASSTHSALAELHGIASTVYARVAMRHLARPENPLDIAQFLRAPGEFAHQGLGGKTSVEKGLAWVGAEIERVDGMIRSGLGVQEKRAGHTNGADGVTADGTGCVIDGEAGVNGANGCKADTDALDAVDAVSDKKRKRESSPERSAGIIPKKLKPDNSVIDSVASSPLTQPPDSPRPEPDGNTAAEAEDVEVAGPQPVIPSGPPELDEFDMPKLPLPESLERLRLELVALSKFYPLAALKKVEQETAEKVLPKAVWHLMVKK</sequence>
<evidence type="ECO:0000256" key="3">
    <source>
        <dbReference type="SAM" id="MobiDB-lite"/>
    </source>
</evidence>
<dbReference type="InterPro" id="IPR001487">
    <property type="entry name" value="Bromodomain"/>
</dbReference>
<feature type="compositionally biased region" description="Pro residues" evidence="3">
    <location>
        <begin position="207"/>
        <end position="217"/>
    </location>
</feature>
<organism evidence="5 6">
    <name type="scientific">Saitozyma podzolica</name>
    <dbReference type="NCBI Taxonomy" id="1890683"/>
    <lineage>
        <taxon>Eukaryota</taxon>
        <taxon>Fungi</taxon>
        <taxon>Dikarya</taxon>
        <taxon>Basidiomycota</taxon>
        <taxon>Agaricomycotina</taxon>
        <taxon>Tremellomycetes</taxon>
        <taxon>Tremellales</taxon>
        <taxon>Trimorphomycetaceae</taxon>
        <taxon>Saitozyma</taxon>
    </lineage>
</organism>
<feature type="compositionally biased region" description="Low complexity" evidence="3">
    <location>
        <begin position="142"/>
        <end position="171"/>
    </location>
</feature>
<feature type="compositionally biased region" description="Basic residues" evidence="3">
    <location>
        <begin position="172"/>
        <end position="192"/>
    </location>
</feature>
<name>A0A427YP73_9TREE</name>
<keyword evidence="6" id="KW-1185">Reference proteome</keyword>
<dbReference type="AlphaFoldDB" id="A0A427YP73"/>
<gene>
    <name evidence="5" type="ORF">EHS25_008313</name>
</gene>
<feature type="compositionally biased region" description="Polar residues" evidence="3">
    <location>
        <begin position="921"/>
        <end position="930"/>
    </location>
</feature>
<accession>A0A427YP73</accession>
<evidence type="ECO:0000256" key="2">
    <source>
        <dbReference type="PROSITE-ProRule" id="PRU00035"/>
    </source>
</evidence>
<dbReference type="SUPFAM" id="SSF47370">
    <property type="entry name" value="Bromodomain"/>
    <property type="match status" value="1"/>
</dbReference>
<dbReference type="GO" id="GO:0006325">
    <property type="term" value="P:chromatin organization"/>
    <property type="evidence" value="ECO:0007669"/>
    <property type="project" value="UniProtKB-ARBA"/>
</dbReference>
<feature type="region of interest" description="Disordered" evidence="3">
    <location>
        <begin position="1"/>
        <end position="283"/>
    </location>
</feature>
<feature type="compositionally biased region" description="Polar residues" evidence="3">
    <location>
        <begin position="120"/>
        <end position="129"/>
    </location>
</feature>
<feature type="compositionally biased region" description="Polar residues" evidence="3">
    <location>
        <begin position="250"/>
        <end position="263"/>
    </location>
</feature>
<feature type="compositionally biased region" description="Basic and acidic residues" evidence="3">
    <location>
        <begin position="748"/>
        <end position="760"/>
    </location>
</feature>
<comment type="caution">
    <text evidence="5">The sequence shown here is derived from an EMBL/GenBank/DDBJ whole genome shotgun (WGS) entry which is preliminary data.</text>
</comment>
<dbReference type="Pfam" id="PF00439">
    <property type="entry name" value="Bromodomain"/>
    <property type="match status" value="1"/>
</dbReference>
<dbReference type="CDD" id="cd04369">
    <property type="entry name" value="Bromodomain"/>
    <property type="match status" value="1"/>
</dbReference>
<feature type="region of interest" description="Disordered" evidence="3">
    <location>
        <begin position="892"/>
        <end position="974"/>
    </location>
</feature>
<evidence type="ECO:0000313" key="5">
    <source>
        <dbReference type="EMBL" id="RSH92867.1"/>
    </source>
</evidence>
<feature type="domain" description="Bromo" evidence="4">
    <location>
        <begin position="303"/>
        <end position="376"/>
    </location>
</feature>
<dbReference type="SMART" id="SM00297">
    <property type="entry name" value="BROMO"/>
    <property type="match status" value="1"/>
</dbReference>
<proteinExistence type="predicted"/>
<dbReference type="PANTHER" id="PTHR24216">
    <property type="entry name" value="PAXILLIN-RELATED"/>
    <property type="match status" value="1"/>
</dbReference>